<feature type="non-terminal residue" evidence="2">
    <location>
        <position position="1"/>
    </location>
</feature>
<dbReference type="Proteomes" id="UP000663881">
    <property type="component" value="Unassembled WGS sequence"/>
</dbReference>
<reference evidence="2" key="1">
    <citation type="submission" date="2021-02" db="EMBL/GenBank/DDBJ databases">
        <authorList>
            <person name="Nowell W R."/>
        </authorList>
    </citation>
    <scope>NUCLEOTIDE SEQUENCE</scope>
</reference>
<gene>
    <name evidence="2" type="ORF">OKA104_LOCUS50566</name>
</gene>
<comment type="caution">
    <text evidence="2">The sequence shown here is derived from an EMBL/GenBank/DDBJ whole genome shotgun (WGS) entry which is preliminary data.</text>
</comment>
<feature type="non-terminal residue" evidence="2">
    <location>
        <position position="179"/>
    </location>
</feature>
<sequence>KDPSSIPSYKIDEYIDEDDNDERDHVKELEETIANLSRHFPVSSQQLNDIEIKPIVTNLHQPSSLSIGKIDIDSILEMEIESPSTDEHYIQSSSSSSIRPSSVLDQHSHNVPIAVPITFNSRRASLSRSSGVRENLTDLLSITKAAAAAAAAAASTTTPLESYYSDKRSLQGTTSNFSK</sequence>
<organism evidence="2 3">
    <name type="scientific">Adineta steineri</name>
    <dbReference type="NCBI Taxonomy" id="433720"/>
    <lineage>
        <taxon>Eukaryota</taxon>
        <taxon>Metazoa</taxon>
        <taxon>Spiralia</taxon>
        <taxon>Gnathifera</taxon>
        <taxon>Rotifera</taxon>
        <taxon>Eurotatoria</taxon>
        <taxon>Bdelloidea</taxon>
        <taxon>Adinetida</taxon>
        <taxon>Adinetidae</taxon>
        <taxon>Adineta</taxon>
    </lineage>
</organism>
<evidence type="ECO:0000313" key="3">
    <source>
        <dbReference type="Proteomes" id="UP000663881"/>
    </source>
</evidence>
<feature type="region of interest" description="Disordered" evidence="1">
    <location>
        <begin position="83"/>
        <end position="104"/>
    </location>
</feature>
<proteinExistence type="predicted"/>
<evidence type="ECO:0000256" key="1">
    <source>
        <dbReference type="SAM" id="MobiDB-lite"/>
    </source>
</evidence>
<name>A0A820N9L4_9BILA</name>
<accession>A0A820N9L4</accession>
<evidence type="ECO:0000313" key="2">
    <source>
        <dbReference type="EMBL" id="CAF4384992.1"/>
    </source>
</evidence>
<dbReference type="EMBL" id="CAJOAY010025665">
    <property type="protein sequence ID" value="CAF4384992.1"/>
    <property type="molecule type" value="Genomic_DNA"/>
</dbReference>
<dbReference type="AlphaFoldDB" id="A0A820N9L4"/>
<feature type="compositionally biased region" description="Low complexity" evidence="1">
    <location>
        <begin position="92"/>
        <end position="102"/>
    </location>
</feature>
<protein>
    <submittedName>
        <fullName evidence="2">Uncharacterized protein</fullName>
    </submittedName>
</protein>